<comment type="caution">
    <text evidence="1">The sequence shown here is derived from an EMBL/GenBank/DDBJ whole genome shotgun (WGS) entry which is preliminary data.</text>
</comment>
<organism evidence="1 2">
    <name type="scientific">Capsicum annuum</name>
    <name type="common">Capsicum pepper</name>
    <dbReference type="NCBI Taxonomy" id="4072"/>
    <lineage>
        <taxon>Eukaryota</taxon>
        <taxon>Viridiplantae</taxon>
        <taxon>Streptophyta</taxon>
        <taxon>Embryophyta</taxon>
        <taxon>Tracheophyta</taxon>
        <taxon>Spermatophyta</taxon>
        <taxon>Magnoliopsida</taxon>
        <taxon>eudicotyledons</taxon>
        <taxon>Gunneridae</taxon>
        <taxon>Pentapetalae</taxon>
        <taxon>asterids</taxon>
        <taxon>lamiids</taxon>
        <taxon>Solanales</taxon>
        <taxon>Solanaceae</taxon>
        <taxon>Solanoideae</taxon>
        <taxon>Capsiceae</taxon>
        <taxon>Capsicum</taxon>
    </lineage>
</organism>
<protein>
    <submittedName>
        <fullName evidence="1">Uncharacterized protein</fullName>
    </submittedName>
</protein>
<dbReference type="AlphaFoldDB" id="A0A2G2YY12"/>
<proteinExistence type="predicted"/>
<accession>A0A2G2YY12</accession>
<reference evidence="1 2" key="2">
    <citation type="journal article" date="2017" name="Genome Biol.">
        <title>New reference genome sequences of hot pepper reveal the massive evolution of plant disease-resistance genes by retroduplication.</title>
        <authorList>
            <person name="Kim S."/>
            <person name="Park J."/>
            <person name="Yeom S.I."/>
            <person name="Kim Y.M."/>
            <person name="Seo E."/>
            <person name="Kim K.T."/>
            <person name="Kim M.S."/>
            <person name="Lee J.M."/>
            <person name="Cheong K."/>
            <person name="Shin H.S."/>
            <person name="Kim S.B."/>
            <person name="Han K."/>
            <person name="Lee J."/>
            <person name="Park M."/>
            <person name="Lee H.A."/>
            <person name="Lee H.Y."/>
            <person name="Lee Y."/>
            <person name="Oh S."/>
            <person name="Lee J.H."/>
            <person name="Choi E."/>
            <person name="Choi E."/>
            <person name="Lee S.E."/>
            <person name="Jeon J."/>
            <person name="Kim H."/>
            <person name="Choi G."/>
            <person name="Song H."/>
            <person name="Lee J."/>
            <person name="Lee S.C."/>
            <person name="Kwon J.K."/>
            <person name="Lee H.Y."/>
            <person name="Koo N."/>
            <person name="Hong Y."/>
            <person name="Kim R.W."/>
            <person name="Kang W.H."/>
            <person name="Huh J.H."/>
            <person name="Kang B.C."/>
            <person name="Yang T.J."/>
            <person name="Lee Y.H."/>
            <person name="Bennetzen J.L."/>
            <person name="Choi D."/>
        </authorList>
    </citation>
    <scope>NUCLEOTIDE SEQUENCE [LARGE SCALE GENOMIC DNA]</scope>
    <source>
        <strain evidence="2">cv. CM334</strain>
    </source>
</reference>
<dbReference type="Proteomes" id="UP000222542">
    <property type="component" value="Unassembled WGS sequence"/>
</dbReference>
<dbReference type="Gramene" id="PHT74642">
    <property type="protein sequence ID" value="PHT74642"/>
    <property type="gene ID" value="T459_21919"/>
</dbReference>
<keyword evidence="2" id="KW-1185">Reference proteome</keyword>
<evidence type="ECO:0000313" key="2">
    <source>
        <dbReference type="Proteomes" id="UP000222542"/>
    </source>
</evidence>
<reference evidence="1 2" key="1">
    <citation type="journal article" date="2014" name="Nat. Genet.">
        <title>Genome sequence of the hot pepper provides insights into the evolution of pungency in Capsicum species.</title>
        <authorList>
            <person name="Kim S."/>
            <person name="Park M."/>
            <person name="Yeom S.I."/>
            <person name="Kim Y.M."/>
            <person name="Lee J.M."/>
            <person name="Lee H.A."/>
            <person name="Seo E."/>
            <person name="Choi J."/>
            <person name="Cheong K."/>
            <person name="Kim K.T."/>
            <person name="Jung K."/>
            <person name="Lee G.W."/>
            <person name="Oh S.K."/>
            <person name="Bae C."/>
            <person name="Kim S.B."/>
            <person name="Lee H.Y."/>
            <person name="Kim S.Y."/>
            <person name="Kim M.S."/>
            <person name="Kang B.C."/>
            <person name="Jo Y.D."/>
            <person name="Yang H.B."/>
            <person name="Jeong H.J."/>
            <person name="Kang W.H."/>
            <person name="Kwon J.K."/>
            <person name="Shin C."/>
            <person name="Lim J.Y."/>
            <person name="Park J.H."/>
            <person name="Huh J.H."/>
            <person name="Kim J.S."/>
            <person name="Kim B.D."/>
            <person name="Cohen O."/>
            <person name="Paran I."/>
            <person name="Suh M.C."/>
            <person name="Lee S.B."/>
            <person name="Kim Y.K."/>
            <person name="Shin Y."/>
            <person name="Noh S.J."/>
            <person name="Park J."/>
            <person name="Seo Y.S."/>
            <person name="Kwon S.Y."/>
            <person name="Kim H.A."/>
            <person name="Park J.M."/>
            <person name="Kim H.J."/>
            <person name="Choi S.B."/>
            <person name="Bosland P.W."/>
            <person name="Reeves G."/>
            <person name="Jo S.H."/>
            <person name="Lee B.W."/>
            <person name="Cho H.T."/>
            <person name="Choi H.S."/>
            <person name="Lee M.S."/>
            <person name="Yu Y."/>
            <person name="Do Choi Y."/>
            <person name="Park B.S."/>
            <person name="van Deynze A."/>
            <person name="Ashrafi H."/>
            <person name="Hill T."/>
            <person name="Kim W.T."/>
            <person name="Pai H.S."/>
            <person name="Ahn H.K."/>
            <person name="Yeam I."/>
            <person name="Giovannoni J.J."/>
            <person name="Rose J.K."/>
            <person name="Sorensen I."/>
            <person name="Lee S.J."/>
            <person name="Kim R.W."/>
            <person name="Choi I.Y."/>
            <person name="Choi B.S."/>
            <person name="Lim J.S."/>
            <person name="Lee Y.H."/>
            <person name="Choi D."/>
        </authorList>
    </citation>
    <scope>NUCLEOTIDE SEQUENCE [LARGE SCALE GENOMIC DNA]</scope>
    <source>
        <strain evidence="2">cv. CM334</strain>
    </source>
</reference>
<dbReference type="EMBL" id="AYRZ02000008">
    <property type="protein sequence ID" value="PHT74642.1"/>
    <property type="molecule type" value="Genomic_DNA"/>
</dbReference>
<gene>
    <name evidence="1" type="ORF">T459_21919</name>
</gene>
<name>A0A2G2YY12_CAPAN</name>
<evidence type="ECO:0000313" key="1">
    <source>
        <dbReference type="EMBL" id="PHT74642.1"/>
    </source>
</evidence>
<sequence>MMRCGASSSRSLRPLSSMNQSYALSPTDTLSLFVLPCGQGVPLKEFNDYFNALKERCSSTAACLEHDVGFEKWSRAHLPGNRFNVMNTNIVESLNSMLLDEREYPVANIFNSIAHRFGQIFRKRYAEMNNSKTLFVPVAKKILR</sequence>